<comment type="caution">
    <text evidence="2">The sequence shown here is derived from an EMBL/GenBank/DDBJ whole genome shotgun (WGS) entry which is preliminary data.</text>
</comment>
<dbReference type="GO" id="GO:0003676">
    <property type="term" value="F:nucleic acid binding"/>
    <property type="evidence" value="ECO:0007669"/>
    <property type="project" value="InterPro"/>
</dbReference>
<dbReference type="InterPro" id="IPR003615">
    <property type="entry name" value="HNH_nuc"/>
</dbReference>
<dbReference type="OrthoDB" id="5678128at2"/>
<evidence type="ECO:0000259" key="1">
    <source>
        <dbReference type="SMART" id="SM00507"/>
    </source>
</evidence>
<dbReference type="Pfam" id="PF01844">
    <property type="entry name" value="HNH"/>
    <property type="match status" value="1"/>
</dbReference>
<dbReference type="GO" id="GO:0008270">
    <property type="term" value="F:zinc ion binding"/>
    <property type="evidence" value="ECO:0007669"/>
    <property type="project" value="InterPro"/>
</dbReference>
<dbReference type="InterPro" id="IPR002711">
    <property type="entry name" value="HNH"/>
</dbReference>
<dbReference type="EMBL" id="RQGA01000001">
    <property type="protein sequence ID" value="TGL45981.1"/>
    <property type="molecule type" value="Genomic_DNA"/>
</dbReference>
<organism evidence="2 3">
    <name type="scientific">Leptospira perdikensis</name>
    <dbReference type="NCBI Taxonomy" id="2484948"/>
    <lineage>
        <taxon>Bacteria</taxon>
        <taxon>Pseudomonadati</taxon>
        <taxon>Spirochaetota</taxon>
        <taxon>Spirochaetia</taxon>
        <taxon>Leptospirales</taxon>
        <taxon>Leptospiraceae</taxon>
        <taxon>Leptospira</taxon>
    </lineage>
</organism>
<dbReference type="RefSeq" id="WP_135575429.1">
    <property type="nucleotide sequence ID" value="NZ_RQGA01000001.1"/>
</dbReference>
<keyword evidence="2" id="KW-0540">Nuclease</keyword>
<proteinExistence type="predicted"/>
<accession>A0A4R9JME9</accession>
<dbReference type="Proteomes" id="UP000298125">
    <property type="component" value="Unassembled WGS sequence"/>
</dbReference>
<dbReference type="GO" id="GO:0004519">
    <property type="term" value="F:endonuclease activity"/>
    <property type="evidence" value="ECO:0007669"/>
    <property type="project" value="UniProtKB-KW"/>
</dbReference>
<reference evidence="2" key="1">
    <citation type="journal article" date="2019" name="PLoS Negl. Trop. Dis.">
        <title>Revisiting the worldwide diversity of Leptospira species in the environment.</title>
        <authorList>
            <person name="Vincent A.T."/>
            <person name="Schiettekatte O."/>
            <person name="Bourhy P."/>
            <person name="Veyrier F.J."/>
            <person name="Picardeau M."/>
        </authorList>
    </citation>
    <scope>NUCLEOTIDE SEQUENCE [LARGE SCALE GENOMIC DNA]</scope>
    <source>
        <strain evidence="2">201702692</strain>
    </source>
</reference>
<feature type="domain" description="HNH nuclease" evidence="1">
    <location>
        <begin position="116"/>
        <end position="174"/>
    </location>
</feature>
<sequence length="209" mass="24124">MNTWLEDIKQALKNLNGIAEYKLIYEEVAKIRKDPLPESWQAIIRRTIETSSSDSDAFDKKKDLFFSVEGKGKGIWGLREYANKKIKLAVDINEPNENTTLRHNISVYRILRDTYLARELKLLYSDQCQICTVTLNLNDDQSYSEAHHVKPLGMPHNGPDSSDNLIIVCPNCHVKLDYGALELRNIPILKHSINSEYIYYHNNEIFGKL</sequence>
<gene>
    <name evidence="2" type="ORF">EHQ49_00930</name>
</gene>
<evidence type="ECO:0000313" key="2">
    <source>
        <dbReference type="EMBL" id="TGL45981.1"/>
    </source>
</evidence>
<protein>
    <submittedName>
        <fullName evidence="2">HNH endonuclease</fullName>
    </submittedName>
</protein>
<keyword evidence="3" id="KW-1185">Reference proteome</keyword>
<keyword evidence="2" id="KW-0255">Endonuclease</keyword>
<dbReference type="Gene3D" id="1.10.30.50">
    <property type="match status" value="1"/>
</dbReference>
<keyword evidence="2" id="KW-0378">Hydrolase</keyword>
<dbReference type="CDD" id="cd00085">
    <property type="entry name" value="HNHc"/>
    <property type="match status" value="1"/>
</dbReference>
<dbReference type="SMART" id="SM00507">
    <property type="entry name" value="HNHc"/>
    <property type="match status" value="1"/>
</dbReference>
<evidence type="ECO:0000313" key="3">
    <source>
        <dbReference type="Proteomes" id="UP000298125"/>
    </source>
</evidence>
<name>A0A4R9JME9_9LEPT</name>
<dbReference type="AlphaFoldDB" id="A0A4R9JME9"/>